<comment type="caution">
    <text evidence="2">The sequence shown here is derived from an EMBL/GenBank/DDBJ whole genome shotgun (WGS) entry which is preliminary data.</text>
</comment>
<sequence length="269" mass="31128">YANQRFGIGSPRPGWHTDRGRIYIILGEPMLRDSYTTQRELRDTEIWFYQDMTKYGLPLAFNVVFYRKGIAADFELYSPNNDGPMAFFIQTPSIDPANYISAYERLMEMNSAIAQVSLSLIPGETSLVSDRPSLASEVLLQNINFVPQKEIKDLYAKKFLKYKSIVEVEYSINYIGSDYLIQTIKNDSGVFFVHYLITPERFSVGQYENNYYSRFILNGNVTDLEGKVIYQFEKEYSLNLDEDKIKSIAQIPFQINDIFPLIPGSYKFS</sequence>
<proteinExistence type="predicted"/>
<evidence type="ECO:0000313" key="2">
    <source>
        <dbReference type="EMBL" id="GAI04752.1"/>
    </source>
</evidence>
<name>X1KCJ7_9ZZZZ</name>
<dbReference type="Pfam" id="PF20094">
    <property type="entry name" value="GWxTD_dom"/>
    <property type="match status" value="1"/>
</dbReference>
<reference evidence="2" key="1">
    <citation type="journal article" date="2014" name="Front. Microbiol.">
        <title>High frequency of phylogenetically diverse reductive dehalogenase-homologous genes in deep subseafloor sedimentary metagenomes.</title>
        <authorList>
            <person name="Kawai M."/>
            <person name="Futagami T."/>
            <person name="Toyoda A."/>
            <person name="Takaki Y."/>
            <person name="Nishi S."/>
            <person name="Hori S."/>
            <person name="Arai W."/>
            <person name="Tsubouchi T."/>
            <person name="Morono Y."/>
            <person name="Uchiyama I."/>
            <person name="Ito T."/>
            <person name="Fujiyama A."/>
            <person name="Inagaki F."/>
            <person name="Takami H."/>
        </authorList>
    </citation>
    <scope>NUCLEOTIDE SEQUENCE</scope>
    <source>
        <strain evidence="2">Expedition CK06-06</strain>
    </source>
</reference>
<evidence type="ECO:0000259" key="1">
    <source>
        <dbReference type="Pfam" id="PF20094"/>
    </source>
</evidence>
<gene>
    <name evidence="2" type="ORF">S06H3_19272</name>
</gene>
<dbReference type="InterPro" id="IPR030959">
    <property type="entry name" value="GWxTD_dom"/>
</dbReference>
<protein>
    <recommendedName>
        <fullName evidence="1">GWxTD domain-containing protein</fullName>
    </recommendedName>
</protein>
<dbReference type="NCBIfam" id="TIGR04514">
    <property type="entry name" value="GWxTD_dom"/>
    <property type="match status" value="1"/>
</dbReference>
<feature type="non-terminal residue" evidence="2">
    <location>
        <position position="1"/>
    </location>
</feature>
<feature type="domain" description="GWxTD" evidence="1">
    <location>
        <begin position="2"/>
        <end position="57"/>
    </location>
</feature>
<accession>X1KCJ7</accession>
<organism evidence="2">
    <name type="scientific">marine sediment metagenome</name>
    <dbReference type="NCBI Taxonomy" id="412755"/>
    <lineage>
        <taxon>unclassified sequences</taxon>
        <taxon>metagenomes</taxon>
        <taxon>ecological metagenomes</taxon>
    </lineage>
</organism>
<dbReference type="AlphaFoldDB" id="X1KCJ7"/>
<dbReference type="EMBL" id="BARV01009849">
    <property type="protein sequence ID" value="GAI04752.1"/>
    <property type="molecule type" value="Genomic_DNA"/>
</dbReference>